<dbReference type="Proteomes" id="UP000095280">
    <property type="component" value="Unplaced"/>
</dbReference>
<evidence type="ECO:0000256" key="1">
    <source>
        <dbReference type="SAM" id="MobiDB-lite"/>
    </source>
</evidence>
<evidence type="ECO:0000313" key="3">
    <source>
        <dbReference type="Proteomes" id="UP000095280"/>
    </source>
</evidence>
<feature type="domain" description="WSC" evidence="2">
    <location>
        <begin position="70"/>
        <end position="130"/>
    </location>
</feature>
<feature type="region of interest" description="Disordered" evidence="1">
    <location>
        <begin position="1"/>
        <end position="31"/>
    </location>
</feature>
<protein>
    <submittedName>
        <fullName evidence="4">WSC domain-containing protein</fullName>
    </submittedName>
</protein>
<organism evidence="3 4">
    <name type="scientific">Macrostomum lignano</name>
    <dbReference type="NCBI Taxonomy" id="282301"/>
    <lineage>
        <taxon>Eukaryota</taxon>
        <taxon>Metazoa</taxon>
        <taxon>Spiralia</taxon>
        <taxon>Lophotrochozoa</taxon>
        <taxon>Platyhelminthes</taxon>
        <taxon>Rhabditophora</taxon>
        <taxon>Macrostomorpha</taxon>
        <taxon>Macrostomida</taxon>
        <taxon>Macrostomidae</taxon>
        <taxon>Macrostomum</taxon>
    </lineage>
</organism>
<dbReference type="InterPro" id="IPR002889">
    <property type="entry name" value="WSC_carb-bd"/>
</dbReference>
<keyword evidence="3" id="KW-1185">Reference proteome</keyword>
<proteinExistence type="predicted"/>
<feature type="compositionally biased region" description="Polar residues" evidence="1">
    <location>
        <begin position="156"/>
        <end position="177"/>
    </location>
</feature>
<dbReference type="AlphaFoldDB" id="A0A1I8F702"/>
<dbReference type="WBParaSite" id="maker-unitig_21609-snap-gene-0.2-mRNA-1">
    <property type="protein sequence ID" value="maker-unitig_21609-snap-gene-0.2-mRNA-1"/>
    <property type="gene ID" value="maker-unitig_21609-snap-gene-0.2"/>
</dbReference>
<dbReference type="Pfam" id="PF01822">
    <property type="entry name" value="WSC"/>
    <property type="match status" value="1"/>
</dbReference>
<feature type="compositionally biased region" description="Low complexity" evidence="1">
    <location>
        <begin position="15"/>
        <end position="26"/>
    </location>
</feature>
<sequence length="204" mass="22376">QHFCPKYSRELQARSSNPNSKTSSSSLTCPRWPPSTCWAAAALLLLYRLAAALLSTAGRTRSTPTSAATATPRRDLSSYVAHSRMSVEFCYRSATALRYRYFGLQKRPLCFCGNTYGPGLYGRKSERECKPALQRQPGRVLRRPMRKLHLRDPPGSSASATASRTPETQTTDGCTGQSACETSEAAVVPSPIENLRTTIVLKLS</sequence>
<reference evidence="4" key="1">
    <citation type="submission" date="2016-11" db="UniProtKB">
        <authorList>
            <consortium name="WormBaseParasite"/>
        </authorList>
    </citation>
    <scope>IDENTIFICATION</scope>
</reference>
<feature type="region of interest" description="Disordered" evidence="1">
    <location>
        <begin position="148"/>
        <end position="177"/>
    </location>
</feature>
<evidence type="ECO:0000259" key="2">
    <source>
        <dbReference type="Pfam" id="PF01822"/>
    </source>
</evidence>
<name>A0A1I8F702_9PLAT</name>
<accession>A0A1I8F702</accession>
<evidence type="ECO:0000313" key="4">
    <source>
        <dbReference type="WBParaSite" id="maker-unitig_21609-snap-gene-0.2-mRNA-1"/>
    </source>
</evidence>